<evidence type="ECO:0000313" key="7">
    <source>
        <dbReference type="EMBL" id="MFD1546271.1"/>
    </source>
</evidence>
<proteinExistence type="predicted"/>
<evidence type="ECO:0000259" key="6">
    <source>
        <dbReference type="PROSITE" id="PS50977"/>
    </source>
</evidence>
<dbReference type="Pfam" id="PF13305">
    <property type="entry name" value="TetR_C_33"/>
    <property type="match status" value="1"/>
</dbReference>
<evidence type="ECO:0000256" key="5">
    <source>
        <dbReference type="SAM" id="MobiDB-lite"/>
    </source>
</evidence>
<accession>A0ABW4GVX4</accession>
<dbReference type="Proteomes" id="UP001597097">
    <property type="component" value="Unassembled WGS sequence"/>
</dbReference>
<evidence type="ECO:0000313" key="8">
    <source>
        <dbReference type="Proteomes" id="UP001597097"/>
    </source>
</evidence>
<evidence type="ECO:0000256" key="2">
    <source>
        <dbReference type="ARBA" id="ARBA00023125"/>
    </source>
</evidence>
<organism evidence="7 8">
    <name type="scientific">Nonomuraea guangzhouensis</name>
    <dbReference type="NCBI Taxonomy" id="1291555"/>
    <lineage>
        <taxon>Bacteria</taxon>
        <taxon>Bacillati</taxon>
        <taxon>Actinomycetota</taxon>
        <taxon>Actinomycetes</taxon>
        <taxon>Streptosporangiales</taxon>
        <taxon>Streptosporangiaceae</taxon>
        <taxon>Nonomuraea</taxon>
    </lineage>
</organism>
<dbReference type="Pfam" id="PF00440">
    <property type="entry name" value="TetR_N"/>
    <property type="match status" value="1"/>
</dbReference>
<reference evidence="8" key="1">
    <citation type="journal article" date="2019" name="Int. J. Syst. Evol. Microbiol.">
        <title>The Global Catalogue of Microorganisms (GCM) 10K type strain sequencing project: providing services to taxonomists for standard genome sequencing and annotation.</title>
        <authorList>
            <consortium name="The Broad Institute Genomics Platform"/>
            <consortium name="The Broad Institute Genome Sequencing Center for Infectious Disease"/>
            <person name="Wu L."/>
            <person name="Ma J."/>
        </authorList>
    </citation>
    <scope>NUCLEOTIDE SEQUENCE [LARGE SCALE GENOMIC DNA]</scope>
    <source>
        <strain evidence="8">CGMCC 1.15399</strain>
    </source>
</reference>
<dbReference type="InterPro" id="IPR025996">
    <property type="entry name" value="MT1864/Rv1816-like_C"/>
</dbReference>
<protein>
    <submittedName>
        <fullName evidence="7">TetR/AcrR family transcriptional regulator</fullName>
    </submittedName>
</protein>
<keyword evidence="8" id="KW-1185">Reference proteome</keyword>
<dbReference type="EMBL" id="JBHUCM010000064">
    <property type="protein sequence ID" value="MFD1546271.1"/>
    <property type="molecule type" value="Genomic_DNA"/>
</dbReference>
<keyword evidence="2 4" id="KW-0238">DNA-binding</keyword>
<feature type="domain" description="HTH tetR-type" evidence="6">
    <location>
        <begin position="20"/>
        <end position="81"/>
    </location>
</feature>
<keyword evidence="3" id="KW-0804">Transcription</keyword>
<dbReference type="InterPro" id="IPR001647">
    <property type="entry name" value="HTH_TetR"/>
</dbReference>
<keyword evidence="1" id="KW-0805">Transcription regulation</keyword>
<dbReference type="PANTHER" id="PTHR30055:SF234">
    <property type="entry name" value="HTH-TYPE TRANSCRIPTIONAL REGULATOR BETI"/>
    <property type="match status" value="1"/>
</dbReference>
<evidence type="ECO:0000256" key="3">
    <source>
        <dbReference type="ARBA" id="ARBA00023163"/>
    </source>
</evidence>
<sequence length="214" mass="23372">MTTPANRASRHTPNRRGEGDRLRRDLIAAANKLLAQGVSHEKLSLRAVAREVGIAATSVYLHFPDKMSLLLAVYQEHFEVLARHLEEAVAEHAAPADQLRAIAHAYCRFAGEHPDAYQVMFNVPGSTTRPPRAIGEEERPGLPAVRIVQRVISACVDAGIARITDPWTATLCLWGALHGVLSLRTARPTAPWPPVEDLIDAIVATHLTTPAARQ</sequence>
<dbReference type="InterPro" id="IPR050109">
    <property type="entry name" value="HTH-type_TetR-like_transc_reg"/>
</dbReference>
<evidence type="ECO:0000256" key="4">
    <source>
        <dbReference type="PROSITE-ProRule" id="PRU00335"/>
    </source>
</evidence>
<gene>
    <name evidence="7" type="ORF">ACFSJ0_55205</name>
</gene>
<dbReference type="PROSITE" id="PS50977">
    <property type="entry name" value="HTH_TETR_2"/>
    <property type="match status" value="1"/>
</dbReference>
<feature type="region of interest" description="Disordered" evidence="5">
    <location>
        <begin position="1"/>
        <end position="20"/>
    </location>
</feature>
<evidence type="ECO:0000256" key="1">
    <source>
        <dbReference type="ARBA" id="ARBA00023015"/>
    </source>
</evidence>
<dbReference type="PANTHER" id="PTHR30055">
    <property type="entry name" value="HTH-TYPE TRANSCRIPTIONAL REGULATOR RUTR"/>
    <property type="match status" value="1"/>
</dbReference>
<comment type="caution">
    <text evidence="7">The sequence shown here is derived from an EMBL/GenBank/DDBJ whole genome shotgun (WGS) entry which is preliminary data.</text>
</comment>
<feature type="DNA-binding region" description="H-T-H motif" evidence="4">
    <location>
        <begin position="44"/>
        <end position="63"/>
    </location>
</feature>
<name>A0ABW4GVX4_9ACTN</name>
<dbReference type="RefSeq" id="WP_219536412.1">
    <property type="nucleotide sequence ID" value="NZ_JAHKRM010000030.1"/>
</dbReference>